<evidence type="ECO:0000313" key="5">
    <source>
        <dbReference type="EMBL" id="THF83329.1"/>
    </source>
</evidence>
<dbReference type="EMBL" id="SSOB01000005">
    <property type="protein sequence ID" value="THF83329.1"/>
    <property type="molecule type" value="Genomic_DNA"/>
</dbReference>
<dbReference type="Pfam" id="PF07883">
    <property type="entry name" value="Cupin_2"/>
    <property type="match status" value="1"/>
</dbReference>
<name>A0A4S4C7P9_9BACL</name>
<dbReference type="OrthoDB" id="345425at2"/>
<dbReference type="AlphaFoldDB" id="A0A4S4C7P9"/>
<evidence type="ECO:0000259" key="4">
    <source>
        <dbReference type="PROSITE" id="PS01124"/>
    </source>
</evidence>
<dbReference type="InterPro" id="IPR037923">
    <property type="entry name" value="HTH-like"/>
</dbReference>
<accession>A0A4S4C7P9</accession>
<dbReference type="Proteomes" id="UP000310636">
    <property type="component" value="Unassembled WGS sequence"/>
</dbReference>
<organism evidence="5 6">
    <name type="scientific">Cohnella fermenti</name>
    <dbReference type="NCBI Taxonomy" id="2565925"/>
    <lineage>
        <taxon>Bacteria</taxon>
        <taxon>Bacillati</taxon>
        <taxon>Bacillota</taxon>
        <taxon>Bacilli</taxon>
        <taxon>Bacillales</taxon>
        <taxon>Paenibacillaceae</taxon>
        <taxon>Cohnella</taxon>
    </lineage>
</organism>
<proteinExistence type="predicted"/>
<comment type="caution">
    <text evidence="5">The sequence shown here is derived from an EMBL/GenBank/DDBJ whole genome shotgun (WGS) entry which is preliminary data.</text>
</comment>
<dbReference type="InterPro" id="IPR014710">
    <property type="entry name" value="RmlC-like_jellyroll"/>
</dbReference>
<dbReference type="Pfam" id="PF12833">
    <property type="entry name" value="HTH_18"/>
    <property type="match status" value="1"/>
</dbReference>
<dbReference type="PANTHER" id="PTHR43280:SF2">
    <property type="entry name" value="HTH-TYPE TRANSCRIPTIONAL REGULATOR EXSA"/>
    <property type="match status" value="1"/>
</dbReference>
<dbReference type="PANTHER" id="PTHR43280">
    <property type="entry name" value="ARAC-FAMILY TRANSCRIPTIONAL REGULATOR"/>
    <property type="match status" value="1"/>
</dbReference>
<reference evidence="5 6" key="1">
    <citation type="submission" date="2019-04" db="EMBL/GenBank/DDBJ databases">
        <title>Cohnella sp. nov. isolated from preserved vegetables.</title>
        <authorList>
            <person name="Lin S.-Y."/>
            <person name="Hung M.-H."/>
            <person name="Young C.-C."/>
        </authorList>
    </citation>
    <scope>NUCLEOTIDE SEQUENCE [LARGE SCALE GENOMIC DNA]</scope>
    <source>
        <strain evidence="5 6">CC-MHH1044</strain>
    </source>
</reference>
<dbReference type="GO" id="GO:0043565">
    <property type="term" value="F:sequence-specific DNA binding"/>
    <property type="evidence" value="ECO:0007669"/>
    <property type="project" value="InterPro"/>
</dbReference>
<evidence type="ECO:0000256" key="3">
    <source>
        <dbReference type="ARBA" id="ARBA00023163"/>
    </source>
</evidence>
<dbReference type="InterPro" id="IPR018062">
    <property type="entry name" value="HTH_AraC-typ_CS"/>
</dbReference>
<dbReference type="InterPro" id="IPR013096">
    <property type="entry name" value="Cupin_2"/>
</dbReference>
<feature type="domain" description="HTH araC/xylS-type" evidence="4">
    <location>
        <begin position="191"/>
        <end position="289"/>
    </location>
</feature>
<dbReference type="Gene3D" id="2.60.120.10">
    <property type="entry name" value="Jelly Rolls"/>
    <property type="match status" value="1"/>
</dbReference>
<keyword evidence="3" id="KW-0804">Transcription</keyword>
<protein>
    <submittedName>
        <fullName evidence="5">AraC family transcriptional regulator</fullName>
    </submittedName>
</protein>
<gene>
    <name evidence="5" type="ORF">E6C55_05625</name>
</gene>
<dbReference type="InterPro" id="IPR009057">
    <property type="entry name" value="Homeodomain-like_sf"/>
</dbReference>
<dbReference type="SMART" id="SM00342">
    <property type="entry name" value="HTH_ARAC"/>
    <property type="match status" value="1"/>
</dbReference>
<dbReference type="PROSITE" id="PS01124">
    <property type="entry name" value="HTH_ARAC_FAMILY_2"/>
    <property type="match status" value="1"/>
</dbReference>
<dbReference type="Gene3D" id="1.10.10.60">
    <property type="entry name" value="Homeodomain-like"/>
    <property type="match status" value="2"/>
</dbReference>
<dbReference type="SUPFAM" id="SSF46689">
    <property type="entry name" value="Homeodomain-like"/>
    <property type="match status" value="2"/>
</dbReference>
<keyword evidence="6" id="KW-1185">Reference proteome</keyword>
<keyword evidence="1" id="KW-0805">Transcription regulation</keyword>
<evidence type="ECO:0000256" key="1">
    <source>
        <dbReference type="ARBA" id="ARBA00023015"/>
    </source>
</evidence>
<keyword evidence="2" id="KW-0238">DNA-binding</keyword>
<sequence>MSHPTTIGVILRSMYTDRYTKRIESWSSRKEKIRVIEPIAIYYERCEKGWQVPRSATANRILLLVVSGTMEYTIEETVHRLTKGDMLYVPEGSTRSAVNCGEEAFTMYVAHFRYEGDGEKLPLLQDHKPRTASVSGFDYARRRFSLLTQHWLRKSPCCGALCHSAALELLAILQEEADMSALPDKAYDLVVQLQDYILRNYRRVIPIAELASHVNRTPNYVSHIFRKTTGQTISAYMQQIRVSAACDLLTGSHMSIGEISDLLGFCEQSYFNKVFKKTTGFTPSVYVKEKPKLWLTTSYAASASGSPS</sequence>
<dbReference type="GO" id="GO:0003700">
    <property type="term" value="F:DNA-binding transcription factor activity"/>
    <property type="evidence" value="ECO:0007669"/>
    <property type="project" value="InterPro"/>
</dbReference>
<dbReference type="InterPro" id="IPR018060">
    <property type="entry name" value="HTH_AraC"/>
</dbReference>
<evidence type="ECO:0000256" key="2">
    <source>
        <dbReference type="ARBA" id="ARBA00023125"/>
    </source>
</evidence>
<dbReference type="PROSITE" id="PS00041">
    <property type="entry name" value="HTH_ARAC_FAMILY_1"/>
    <property type="match status" value="1"/>
</dbReference>
<dbReference type="SUPFAM" id="SSF51215">
    <property type="entry name" value="Regulatory protein AraC"/>
    <property type="match status" value="1"/>
</dbReference>
<evidence type="ECO:0000313" key="6">
    <source>
        <dbReference type="Proteomes" id="UP000310636"/>
    </source>
</evidence>